<dbReference type="PATRIC" id="fig|755172.3.peg.1441"/>
<dbReference type="InterPro" id="IPR056102">
    <property type="entry name" value="DUF7685"/>
</dbReference>
<evidence type="ECO:0000313" key="3">
    <source>
        <dbReference type="Proteomes" id="UP000070442"/>
    </source>
</evidence>
<comment type="caution">
    <text evidence="2">The sequence shown here is derived from an EMBL/GenBank/DDBJ whole genome shotgun (WGS) entry which is preliminary data.</text>
</comment>
<dbReference type="RefSeq" id="WP_068368994.1">
    <property type="nucleotide sequence ID" value="NZ_CAMQER010000114.1"/>
</dbReference>
<organism evidence="2 3">
    <name type="scientific">Aedoeadaptatus coxii</name>
    <dbReference type="NCBI Taxonomy" id="755172"/>
    <lineage>
        <taxon>Bacteria</taxon>
        <taxon>Bacillati</taxon>
        <taxon>Bacillota</taxon>
        <taxon>Tissierellia</taxon>
        <taxon>Tissierellales</taxon>
        <taxon>Peptoniphilaceae</taxon>
        <taxon>Aedoeadaptatus</taxon>
    </lineage>
</organism>
<dbReference type="EMBL" id="LSDG01000044">
    <property type="protein sequence ID" value="KXB65282.1"/>
    <property type="molecule type" value="Genomic_DNA"/>
</dbReference>
<dbReference type="OrthoDB" id="9788704at2"/>
<dbReference type="PIRSF" id="PIRSF015034">
    <property type="entry name" value="YacH"/>
    <property type="match status" value="1"/>
</dbReference>
<dbReference type="InterPro" id="IPR036280">
    <property type="entry name" value="Multihaem_cyt_sf"/>
</dbReference>
<dbReference type="GO" id="GO:0005507">
    <property type="term" value="F:copper ion binding"/>
    <property type="evidence" value="ECO:0007669"/>
    <property type="project" value="TreeGrafter"/>
</dbReference>
<dbReference type="AlphaFoldDB" id="A0A134AC37"/>
<feature type="domain" description="UVR" evidence="1">
    <location>
        <begin position="131"/>
        <end position="166"/>
    </location>
</feature>
<dbReference type="PANTHER" id="PTHR38430:SF1">
    <property type="entry name" value="PROTEIN-ARGININE KINASE ACTIVATOR PROTEIN"/>
    <property type="match status" value="1"/>
</dbReference>
<dbReference type="GO" id="GO:1990170">
    <property type="term" value="P:stress response to cadmium ion"/>
    <property type="evidence" value="ECO:0007669"/>
    <property type="project" value="TreeGrafter"/>
</dbReference>
<accession>A0A134AC37</accession>
<dbReference type="GO" id="GO:1990169">
    <property type="term" value="P:stress response to copper ion"/>
    <property type="evidence" value="ECO:0007669"/>
    <property type="project" value="TreeGrafter"/>
</dbReference>
<evidence type="ECO:0000259" key="1">
    <source>
        <dbReference type="PROSITE" id="PS50151"/>
    </source>
</evidence>
<proteinExistence type="predicted"/>
<keyword evidence="3" id="KW-1185">Reference proteome</keyword>
<dbReference type="Proteomes" id="UP000070442">
    <property type="component" value="Unassembled WGS sequence"/>
</dbReference>
<dbReference type="PANTHER" id="PTHR38430">
    <property type="entry name" value="PROTEIN-ARGININE KINASE ACTIVATOR PROTEIN"/>
    <property type="match status" value="1"/>
</dbReference>
<protein>
    <recommendedName>
        <fullName evidence="1">UVR domain-containing protein</fullName>
    </recommendedName>
</protein>
<dbReference type="SUPFAM" id="SSF46600">
    <property type="entry name" value="C-terminal UvrC-binding domain of UvrB"/>
    <property type="match status" value="1"/>
</dbReference>
<reference evidence="3" key="1">
    <citation type="submission" date="2016-01" db="EMBL/GenBank/DDBJ databases">
        <authorList>
            <person name="Mitreva M."/>
            <person name="Pepin K.H."/>
            <person name="Mihindukulasuriya K.A."/>
            <person name="Fulton R."/>
            <person name="Fronick C."/>
            <person name="O'Laughlin M."/>
            <person name="Miner T."/>
            <person name="Herter B."/>
            <person name="Rosa B.A."/>
            <person name="Cordes M."/>
            <person name="Tomlinson C."/>
            <person name="Wollam A."/>
            <person name="Palsikar V.B."/>
            <person name="Mardis E.R."/>
            <person name="Wilson R.K."/>
        </authorList>
    </citation>
    <scope>NUCLEOTIDE SEQUENCE [LARGE SCALE GENOMIC DNA]</scope>
    <source>
        <strain evidence="3">DNF00729</strain>
    </source>
</reference>
<gene>
    <name evidence="2" type="ORF">HMPREF1863_01479</name>
</gene>
<dbReference type="GO" id="GO:0008270">
    <property type="term" value="F:zinc ion binding"/>
    <property type="evidence" value="ECO:0007669"/>
    <property type="project" value="TreeGrafter"/>
</dbReference>
<dbReference type="InterPro" id="IPR001943">
    <property type="entry name" value="UVR_dom"/>
</dbReference>
<dbReference type="InterPro" id="IPR025542">
    <property type="entry name" value="YacH"/>
</dbReference>
<dbReference type="Pfam" id="PF24734">
    <property type="entry name" value="DUF7685"/>
    <property type="match status" value="1"/>
</dbReference>
<dbReference type="Pfam" id="PF02151">
    <property type="entry name" value="UVR"/>
    <property type="match status" value="1"/>
</dbReference>
<dbReference type="InterPro" id="IPR036876">
    <property type="entry name" value="UVR_dom_sf"/>
</dbReference>
<name>A0A134AC37_9FIRM</name>
<dbReference type="PROSITE" id="PS50151">
    <property type="entry name" value="UVR"/>
    <property type="match status" value="1"/>
</dbReference>
<dbReference type="SUPFAM" id="SSF48695">
    <property type="entry name" value="Multiheme cytochromes"/>
    <property type="match status" value="1"/>
</dbReference>
<sequence>MRCEHCHENEATITFTIMEDDKTKEQHLCSSCFQSLIKEQFPTVQLPPLDIQSVMQELLSMFQGSVDSKEDRTCPRCHTSLSEVRKAGMFGCDECYNTFAEELDKVLLRIQGAKEHVGEGPKAFRDERALNQKQAELQRELDRAVAEERYEDAAVLRDDLKALEVTHDEG</sequence>
<dbReference type="STRING" id="755172.HMPREF1863_01479"/>
<evidence type="ECO:0000313" key="2">
    <source>
        <dbReference type="EMBL" id="KXB65282.1"/>
    </source>
</evidence>
<dbReference type="GO" id="GO:0046870">
    <property type="term" value="F:cadmium ion binding"/>
    <property type="evidence" value="ECO:0007669"/>
    <property type="project" value="TreeGrafter"/>
</dbReference>
<dbReference type="GO" id="GO:0050897">
    <property type="term" value="F:cobalt ion binding"/>
    <property type="evidence" value="ECO:0007669"/>
    <property type="project" value="TreeGrafter"/>
</dbReference>